<keyword evidence="1" id="KW-0175">Coiled coil</keyword>
<proteinExistence type="predicted"/>
<protein>
    <submittedName>
        <fullName evidence="3">Uncharacterized protein</fullName>
    </submittedName>
</protein>
<dbReference type="Proteomes" id="UP000310639">
    <property type="component" value="Chromosome"/>
</dbReference>
<dbReference type="EMBL" id="CP040004">
    <property type="protein sequence ID" value="QCT41989.1"/>
    <property type="molecule type" value="Genomic_DNA"/>
</dbReference>
<evidence type="ECO:0000256" key="1">
    <source>
        <dbReference type="SAM" id="Coils"/>
    </source>
</evidence>
<dbReference type="AlphaFoldDB" id="A0A4P9A2K8"/>
<gene>
    <name evidence="3" type="ORF">FBF37_00690</name>
</gene>
<organism evidence="3 4">
    <name type="scientific">Candidatus Nanosynbacter featherlites</name>
    <dbReference type="NCBI Taxonomy" id="2572088"/>
    <lineage>
        <taxon>Bacteria</taxon>
        <taxon>Candidatus Saccharimonadota</taxon>
        <taxon>Candidatus Saccharimonadia</taxon>
        <taxon>Candidatus Nanosynbacterales</taxon>
        <taxon>Candidatus Nanosynbacteraceae</taxon>
        <taxon>Candidatus Nanosynbacter</taxon>
    </lineage>
</organism>
<feature type="compositionally biased region" description="Basic and acidic residues" evidence="2">
    <location>
        <begin position="26"/>
        <end position="35"/>
    </location>
</feature>
<feature type="coiled-coil region" evidence="1">
    <location>
        <begin position="153"/>
        <end position="228"/>
    </location>
</feature>
<dbReference type="OrthoDB" id="9764098at2"/>
<evidence type="ECO:0000313" key="3">
    <source>
        <dbReference type="EMBL" id="QCT41989.1"/>
    </source>
</evidence>
<feature type="region of interest" description="Disordered" evidence="2">
    <location>
        <begin position="393"/>
        <end position="412"/>
    </location>
</feature>
<dbReference type="KEGG" id="nft:FBF37_00690"/>
<feature type="compositionally biased region" description="Polar residues" evidence="2">
    <location>
        <begin position="37"/>
        <end position="56"/>
    </location>
</feature>
<keyword evidence="4" id="KW-1185">Reference proteome</keyword>
<feature type="region of interest" description="Disordered" evidence="2">
    <location>
        <begin position="444"/>
        <end position="493"/>
    </location>
</feature>
<evidence type="ECO:0000313" key="4">
    <source>
        <dbReference type="Proteomes" id="UP000310639"/>
    </source>
</evidence>
<dbReference type="RefSeq" id="WP_138078501.1">
    <property type="nucleotide sequence ID" value="NZ_CP040004.1"/>
</dbReference>
<sequence>MNKETPASRPTTEDYLATHQGQLDSNTEKYYRWRQETIAQNTATTPEASVNDSSAESAPEVTEAASTDTELGKYYQEVVDQHEAWQTNGVETDSARELFNYYGNVDKYLQKAGENTASVDENPESLSLYEQAQRDKYLGDQYDEGETAQLAEKSKAQQELEAARLAFAKARVDVESHFFKEWFGGKKRKEALQEAADKLKACELAVAKEELAEQIDQLNQLSGEELAKQQELLAQMMAARAFQGMQETAQKTTEIYDEMLDQRFMLNEGEESKFKKVAGKVNKFAAWFKKGITKAGDKATSGSSSSQLLKLGAGGAAAGAVTAAVATWPITTAVGLGAGLVTAGVVKQSVLESHRGEERVTNNSQDAWQDVFKQGAKDTEDTDEMMESMVDTYVDSSQKSSEERQERLRRKVRSAMSKVAIGYAAGSITTGILKSTVFGAESHASGAQHDNINHTSGSESTTGTEHTPDTPSAESTDAGSATQPEAPSPVGSYEYPWDWAVEQFGPENATSKLHELAEMAQANGHSIEWTANLNGTESLAVDGISQTDEVLAVLKQFM</sequence>
<feature type="compositionally biased region" description="Low complexity" evidence="2">
    <location>
        <begin position="454"/>
        <end position="465"/>
    </location>
</feature>
<feature type="region of interest" description="Disordered" evidence="2">
    <location>
        <begin position="1"/>
        <end position="67"/>
    </location>
</feature>
<feature type="compositionally biased region" description="Polar residues" evidence="2">
    <location>
        <begin position="469"/>
        <end position="485"/>
    </location>
</feature>
<evidence type="ECO:0000256" key="2">
    <source>
        <dbReference type="SAM" id="MobiDB-lite"/>
    </source>
</evidence>
<reference evidence="3 4" key="1">
    <citation type="submission" date="2019-04" db="EMBL/GenBank/DDBJ databases">
        <title>Saccharibacteria TM7 genomes.</title>
        <authorList>
            <person name="Bor B."/>
            <person name="He X."/>
            <person name="Chen T."/>
            <person name="Dewhirst F.E."/>
        </authorList>
    </citation>
    <scope>NUCLEOTIDE SEQUENCE [LARGE SCALE GENOMIC DNA]</scope>
    <source>
        <strain evidence="3 4">BB001</strain>
    </source>
</reference>
<name>A0A4P9A2K8_9BACT</name>
<accession>A0A4P9A2K8</accession>